<accession>A0A2T9Y6I0</accession>
<dbReference type="GO" id="GO:0005524">
    <property type="term" value="F:ATP binding"/>
    <property type="evidence" value="ECO:0007669"/>
    <property type="project" value="InterPro"/>
</dbReference>
<keyword evidence="15" id="KW-1185">Reference proteome</keyword>
<keyword evidence="9 11" id="KW-0472">Membrane</keyword>
<evidence type="ECO:0000256" key="11">
    <source>
        <dbReference type="SAM" id="Phobius"/>
    </source>
</evidence>
<dbReference type="GO" id="GO:0005886">
    <property type="term" value="C:plasma membrane"/>
    <property type="evidence" value="ECO:0007669"/>
    <property type="project" value="TreeGrafter"/>
</dbReference>
<dbReference type="GO" id="GO:0046872">
    <property type="term" value="F:metal ion binding"/>
    <property type="evidence" value="ECO:0007669"/>
    <property type="project" value="UniProtKB-KW"/>
</dbReference>
<dbReference type="InterPro" id="IPR032630">
    <property type="entry name" value="P_typ_ATPase_c"/>
</dbReference>
<dbReference type="PANTHER" id="PTHR24092:SF180">
    <property type="entry name" value="PHOSPHOLIPID-TRANSPORTING ATPASE DNF1-RELATED"/>
    <property type="match status" value="1"/>
</dbReference>
<evidence type="ECO:0000256" key="10">
    <source>
        <dbReference type="SAM" id="MobiDB-lite"/>
    </source>
</evidence>
<dbReference type="SUPFAM" id="SSF81665">
    <property type="entry name" value="Calcium ATPase, transmembrane domain M"/>
    <property type="match status" value="1"/>
</dbReference>
<dbReference type="Gene3D" id="2.70.150.10">
    <property type="entry name" value="Calcium-transporting ATPase, cytoplasmic transduction domain A"/>
    <property type="match status" value="1"/>
</dbReference>
<dbReference type="PROSITE" id="PS00154">
    <property type="entry name" value="ATPASE_E1_E2"/>
    <property type="match status" value="1"/>
</dbReference>
<dbReference type="SUPFAM" id="SSF81653">
    <property type="entry name" value="Calcium ATPase, transduction domain A"/>
    <property type="match status" value="1"/>
</dbReference>
<comment type="subcellular location">
    <subcellularLocation>
        <location evidence="2">Endomembrane system</location>
    </subcellularLocation>
    <subcellularLocation>
        <location evidence="1">Membrane</location>
        <topology evidence="1">Multi-pass membrane protein</topology>
    </subcellularLocation>
</comment>
<sequence>MPWYKHFPFIKTSPNASESINSLPNRKVYLNIPVPDQERPSHMSHYCTNEVFSAQYTFITFIPKNLFRQFQRFANLFFLLMAIVGSIPTFTSSPPGLSVIPIITIITLTAIKDAFEDWRRHVSDRIANDRVVDILSNFDNKNIVKPSQLTSNSLTYNIKKALGINQKNEIPGFWLDKRLYPYSEHSKVAPSSFKLKAVRVGDVVLLKAGDPAPADLLILGTSHEEAICYADSKDLDGETSLKSRSAIKGIPHIFHYSEINKVKLVAEASPPNDNMFVFNMNVSVLDENNTFSTYPADIKNVLFRDMIVRNTDWVLGLILYTGGQTKVILNTGPPKFKTSRIEKTMNNMIVINFVFLFIASLAISIIGTTLYIGTDKNLPDNLFVDGSYSAITYFFLLFISSLFMLQNCIPISLYISVELVKLAHAYFIYYDIQMYYENKNIPCSPKNWSISDDLGQIEYVFSDKTGTLTNNVMTFRMCSINGIVYGKQLPDDALDVDKGIKATSAVTENQRLISSSSDLIQTLNQSDLPDMPSVSKNIDSLKTKMITAYQSALKTVYSPKFFSLQNLDQIHMQSIYSFVDPNIFYHMKHNQNNNSAFFEYPSWTSPQNQSEMIDLFMTQLMLNHSAVIDKNNKLTLQSHNSTTQPESASNQSQKSSCEPSTISSSIPNGGEIYYSAESPDECALVLAARNFGYTFLSKKSNTITVDLHGSTINYEVLATIEFDSVRKRMSSIVCRPHPYNDIVVFCKGADTVMLDLLYPLNENDTYQVEMRKKVFEQIDSFAASGLRTLIFAHKIISNAECTAFLEKYKKAQSYIGSDRQDVLDAVAASLENNFSLTGCTAIEDRLQEKVADCIASLRSAGIKVWVLTGDKMETAINIGFAANLLTKSMELWTIDGKQSDQETIEKFWLISKLVRETHTNFAGSNAEIISLHPKETKLLDRISYQVKKASKYILYLGRRKETKMSQNELASQSIQHLQTHRYNTDQNLDNNNRYQNLDFEYSNEGSTDVNSISLQVENALVVDGRALKVILEDERSKQELAVLAPLFKSVICTRVSPLQKAQVVKHIKTSLNVITLAVGDGANDVSMIQAANVGVAIVGEEGLQAANAADYSFGRFHFLQNLILVHGLFDYLRVSETVLTFFYKNNIWALTPLWYTFYSRFSANYFFNLVFVQFYNLFFTSLPVIVLGWMDKPYNYKTAMIYAKAYKSGIKNEYFGYKRYTLYSLEGIVQSLAIFMIMTYSGGDYNSFIQNNGKIWSGYDYSSGVACAIVLVASFFVVLNIWQMNWLFYISIIFSIGAVFFVTGIIGLFPSLNAFGLGTALLGSLTFWLSLVVTIVITLLSRYVYTYIDRGVKPSDIEIIKEIKVLHKPWYGQVYIEKTDTSE</sequence>
<evidence type="ECO:0000256" key="7">
    <source>
        <dbReference type="ARBA" id="ARBA00022967"/>
    </source>
</evidence>
<feature type="transmembrane region" description="Helical" evidence="11">
    <location>
        <begin position="1261"/>
        <end position="1279"/>
    </location>
</feature>
<dbReference type="InterPro" id="IPR018303">
    <property type="entry name" value="ATPase_P-typ_P_site"/>
</dbReference>
<feature type="transmembrane region" description="Helical" evidence="11">
    <location>
        <begin position="1315"/>
        <end position="1340"/>
    </location>
</feature>
<evidence type="ECO:0000256" key="2">
    <source>
        <dbReference type="ARBA" id="ARBA00004308"/>
    </source>
</evidence>
<dbReference type="GO" id="GO:0012505">
    <property type="term" value="C:endomembrane system"/>
    <property type="evidence" value="ECO:0007669"/>
    <property type="project" value="UniProtKB-SubCell"/>
</dbReference>
<evidence type="ECO:0000259" key="12">
    <source>
        <dbReference type="Pfam" id="PF16209"/>
    </source>
</evidence>
<evidence type="ECO:0000313" key="14">
    <source>
        <dbReference type="EMBL" id="PVU87927.1"/>
    </source>
</evidence>
<dbReference type="SUPFAM" id="SSF56784">
    <property type="entry name" value="HAD-like"/>
    <property type="match status" value="1"/>
</dbReference>
<dbReference type="InterPro" id="IPR032631">
    <property type="entry name" value="P-type_ATPase_N"/>
</dbReference>
<dbReference type="NCBIfam" id="TIGR01494">
    <property type="entry name" value="ATPase_P-type"/>
    <property type="match status" value="1"/>
</dbReference>
<dbReference type="GO" id="GO:0140326">
    <property type="term" value="F:ATPase-coupled intramembrane lipid transporter activity"/>
    <property type="evidence" value="ECO:0007669"/>
    <property type="project" value="TreeGrafter"/>
</dbReference>
<dbReference type="InterPro" id="IPR044492">
    <property type="entry name" value="P_typ_ATPase_HD_dom"/>
</dbReference>
<gene>
    <name evidence="14" type="ORF">BB561_006121</name>
</gene>
<feature type="transmembrane region" description="Helical" evidence="11">
    <location>
        <begin position="97"/>
        <end position="115"/>
    </location>
</feature>
<proteinExistence type="predicted"/>
<feature type="region of interest" description="Disordered" evidence="10">
    <location>
        <begin position="638"/>
        <end position="663"/>
    </location>
</feature>
<dbReference type="STRING" id="133385.A0A2T9Y6I0"/>
<comment type="caution">
    <text evidence="14">The sequence shown here is derived from an EMBL/GenBank/DDBJ whole genome shotgun (WGS) entry which is preliminary data.</text>
</comment>
<feature type="domain" description="P-type ATPase C-terminal" evidence="13">
    <location>
        <begin position="1106"/>
        <end position="1354"/>
    </location>
</feature>
<feature type="transmembrane region" description="Helical" evidence="11">
    <location>
        <begin position="1220"/>
        <end position="1241"/>
    </location>
</feature>
<keyword evidence="4 11" id="KW-0812">Transmembrane</keyword>
<dbReference type="InterPro" id="IPR023299">
    <property type="entry name" value="ATPase_P-typ_cyto_dom_N"/>
</dbReference>
<dbReference type="GO" id="GO:0016887">
    <property type="term" value="F:ATP hydrolysis activity"/>
    <property type="evidence" value="ECO:0007669"/>
    <property type="project" value="InterPro"/>
</dbReference>
<dbReference type="Pfam" id="PF13246">
    <property type="entry name" value="Cation_ATPase"/>
    <property type="match status" value="1"/>
</dbReference>
<feature type="transmembrane region" description="Helical" evidence="11">
    <location>
        <begin position="1286"/>
        <end position="1309"/>
    </location>
</feature>
<feature type="transmembrane region" description="Helical" evidence="11">
    <location>
        <begin position="412"/>
        <end position="430"/>
    </location>
</feature>
<dbReference type="Proteomes" id="UP000245383">
    <property type="component" value="Unassembled WGS sequence"/>
</dbReference>
<dbReference type="InterPro" id="IPR023214">
    <property type="entry name" value="HAD_sf"/>
</dbReference>
<evidence type="ECO:0000313" key="15">
    <source>
        <dbReference type="Proteomes" id="UP000245383"/>
    </source>
</evidence>
<dbReference type="OrthoDB" id="377733at2759"/>
<feature type="transmembrane region" description="Helical" evidence="11">
    <location>
        <begin position="1165"/>
        <end position="1190"/>
    </location>
</feature>
<keyword evidence="7" id="KW-1278">Translocase</keyword>
<dbReference type="Gene3D" id="3.40.1110.10">
    <property type="entry name" value="Calcium-transporting ATPase, cytoplasmic domain N"/>
    <property type="match status" value="1"/>
</dbReference>
<feature type="transmembrane region" description="Helical" evidence="11">
    <location>
        <begin position="349"/>
        <end position="374"/>
    </location>
</feature>
<evidence type="ECO:0000256" key="3">
    <source>
        <dbReference type="ARBA" id="ARBA00022448"/>
    </source>
</evidence>
<evidence type="ECO:0000259" key="13">
    <source>
        <dbReference type="Pfam" id="PF16212"/>
    </source>
</evidence>
<evidence type="ECO:0000256" key="9">
    <source>
        <dbReference type="ARBA" id="ARBA00023136"/>
    </source>
</evidence>
<keyword evidence="6" id="KW-0460">Magnesium</keyword>
<feature type="compositionally biased region" description="Polar residues" evidence="10">
    <location>
        <begin position="638"/>
        <end position="654"/>
    </location>
</feature>
<dbReference type="Pfam" id="PF16212">
    <property type="entry name" value="PhoLip_ATPase_C"/>
    <property type="match status" value="1"/>
</dbReference>
<name>A0A2T9Y6I0_9FUNG</name>
<dbReference type="PRINTS" id="PR00119">
    <property type="entry name" value="CATATPASE"/>
</dbReference>
<keyword evidence="3" id="KW-0813">Transport</keyword>
<evidence type="ECO:0000256" key="6">
    <source>
        <dbReference type="ARBA" id="ARBA00022842"/>
    </source>
</evidence>
<dbReference type="SFLD" id="SFLDF00027">
    <property type="entry name" value="p-type_atpase"/>
    <property type="match status" value="1"/>
</dbReference>
<evidence type="ECO:0000256" key="4">
    <source>
        <dbReference type="ARBA" id="ARBA00022692"/>
    </source>
</evidence>
<dbReference type="SFLD" id="SFLDG00002">
    <property type="entry name" value="C1.7:_P-type_atpase_like"/>
    <property type="match status" value="1"/>
</dbReference>
<dbReference type="Gene3D" id="3.40.50.1000">
    <property type="entry name" value="HAD superfamily/HAD-like"/>
    <property type="match status" value="1"/>
</dbReference>
<feature type="transmembrane region" description="Helical" evidence="11">
    <location>
        <begin position="73"/>
        <end position="91"/>
    </location>
</feature>
<dbReference type="Pfam" id="PF16209">
    <property type="entry name" value="PhoLip_ATPase_N"/>
    <property type="match status" value="1"/>
</dbReference>
<evidence type="ECO:0000256" key="1">
    <source>
        <dbReference type="ARBA" id="ARBA00004141"/>
    </source>
</evidence>
<dbReference type="PANTHER" id="PTHR24092">
    <property type="entry name" value="PROBABLE PHOSPHOLIPID-TRANSPORTING ATPASE"/>
    <property type="match status" value="1"/>
</dbReference>
<feature type="domain" description="P-type ATPase N-terminal" evidence="12">
    <location>
        <begin position="40"/>
        <end position="95"/>
    </location>
</feature>
<dbReference type="InterPro" id="IPR001757">
    <property type="entry name" value="P_typ_ATPase"/>
</dbReference>
<feature type="transmembrane region" description="Helical" evidence="11">
    <location>
        <begin position="386"/>
        <end position="405"/>
    </location>
</feature>
<keyword evidence="5" id="KW-0479">Metal-binding</keyword>
<dbReference type="EMBL" id="MBFR01000430">
    <property type="protein sequence ID" value="PVU87927.1"/>
    <property type="molecule type" value="Genomic_DNA"/>
</dbReference>
<dbReference type="GO" id="GO:0045332">
    <property type="term" value="P:phospholipid translocation"/>
    <property type="evidence" value="ECO:0007669"/>
    <property type="project" value="TreeGrafter"/>
</dbReference>
<dbReference type="InterPro" id="IPR036412">
    <property type="entry name" value="HAD-like_sf"/>
</dbReference>
<protein>
    <submittedName>
        <fullName evidence="14">Uncharacterized protein</fullName>
    </submittedName>
</protein>
<evidence type="ECO:0000256" key="8">
    <source>
        <dbReference type="ARBA" id="ARBA00022989"/>
    </source>
</evidence>
<reference evidence="14 15" key="1">
    <citation type="journal article" date="2018" name="MBio">
        <title>Comparative Genomics Reveals the Core Gene Toolbox for the Fungus-Insect Symbiosis.</title>
        <authorList>
            <person name="Wang Y."/>
            <person name="Stata M."/>
            <person name="Wang W."/>
            <person name="Stajich J.E."/>
            <person name="White M.M."/>
            <person name="Moncalvo J.M."/>
        </authorList>
    </citation>
    <scope>NUCLEOTIDE SEQUENCE [LARGE SCALE GENOMIC DNA]</scope>
    <source>
        <strain evidence="14 15">SWE-8-4</strain>
    </source>
</reference>
<dbReference type="SFLD" id="SFLDS00003">
    <property type="entry name" value="Haloacid_Dehalogenase"/>
    <property type="match status" value="1"/>
</dbReference>
<evidence type="ECO:0000256" key="5">
    <source>
        <dbReference type="ARBA" id="ARBA00022723"/>
    </source>
</evidence>
<organism evidence="14 15">
    <name type="scientific">Smittium simulii</name>
    <dbReference type="NCBI Taxonomy" id="133385"/>
    <lineage>
        <taxon>Eukaryota</taxon>
        <taxon>Fungi</taxon>
        <taxon>Fungi incertae sedis</taxon>
        <taxon>Zoopagomycota</taxon>
        <taxon>Kickxellomycotina</taxon>
        <taxon>Harpellomycetes</taxon>
        <taxon>Harpellales</taxon>
        <taxon>Legeriomycetaceae</taxon>
        <taxon>Smittium</taxon>
    </lineage>
</organism>
<keyword evidence="8 11" id="KW-1133">Transmembrane helix</keyword>
<dbReference type="InterPro" id="IPR008250">
    <property type="entry name" value="ATPase_P-typ_transduc_dom_A_sf"/>
</dbReference>
<dbReference type="InterPro" id="IPR023298">
    <property type="entry name" value="ATPase_P-typ_TM_dom_sf"/>
</dbReference>
<dbReference type="SUPFAM" id="SSF81660">
    <property type="entry name" value="Metal cation-transporting ATPase, ATP-binding domain N"/>
    <property type="match status" value="1"/>
</dbReference>